<dbReference type="GO" id="GO:0022857">
    <property type="term" value="F:transmembrane transporter activity"/>
    <property type="evidence" value="ECO:0007669"/>
    <property type="project" value="InterPro"/>
</dbReference>
<organism evidence="9 10">
    <name type="scientific">Planifilum fulgidum</name>
    <dbReference type="NCBI Taxonomy" id="201973"/>
    <lineage>
        <taxon>Bacteria</taxon>
        <taxon>Bacillati</taxon>
        <taxon>Bacillota</taxon>
        <taxon>Bacilli</taxon>
        <taxon>Bacillales</taxon>
        <taxon>Thermoactinomycetaceae</taxon>
        <taxon>Planifilum</taxon>
    </lineage>
</organism>
<keyword evidence="7 8" id="KW-0472">Membrane</keyword>
<feature type="transmembrane region" description="Helical" evidence="8">
    <location>
        <begin position="150"/>
        <end position="174"/>
    </location>
</feature>
<dbReference type="FunFam" id="1.10.3470.10:FF:000001">
    <property type="entry name" value="Vitamin B12 ABC transporter permease BtuC"/>
    <property type="match status" value="1"/>
</dbReference>
<dbReference type="STRING" id="201973.SAMN04488025_12337"/>
<dbReference type="Proteomes" id="UP000198661">
    <property type="component" value="Unassembled WGS sequence"/>
</dbReference>
<feature type="transmembrane region" description="Helical" evidence="8">
    <location>
        <begin position="238"/>
        <end position="264"/>
    </location>
</feature>
<feature type="transmembrane region" description="Helical" evidence="8">
    <location>
        <begin position="64"/>
        <end position="80"/>
    </location>
</feature>
<dbReference type="PANTHER" id="PTHR30472:SF65">
    <property type="entry name" value="SIDEROPHORE TRANSPORT SYSTEM PERMEASE PROTEIN YFIZ-RELATED"/>
    <property type="match status" value="1"/>
</dbReference>
<feature type="transmembrane region" description="Helical" evidence="8">
    <location>
        <begin position="276"/>
        <end position="293"/>
    </location>
</feature>
<dbReference type="InterPro" id="IPR037294">
    <property type="entry name" value="ABC_BtuC-like"/>
</dbReference>
<evidence type="ECO:0000256" key="1">
    <source>
        <dbReference type="ARBA" id="ARBA00004651"/>
    </source>
</evidence>
<keyword evidence="4" id="KW-1003">Cell membrane</keyword>
<dbReference type="GO" id="GO:0033214">
    <property type="term" value="P:siderophore-iron import into cell"/>
    <property type="evidence" value="ECO:0007669"/>
    <property type="project" value="TreeGrafter"/>
</dbReference>
<keyword evidence="3" id="KW-0813">Transport</keyword>
<gene>
    <name evidence="9" type="ORF">SAMN04488025_12337</name>
</gene>
<keyword evidence="10" id="KW-1185">Reference proteome</keyword>
<keyword evidence="6 8" id="KW-1133">Transmembrane helix</keyword>
<proteinExistence type="inferred from homology"/>
<evidence type="ECO:0000256" key="3">
    <source>
        <dbReference type="ARBA" id="ARBA00022448"/>
    </source>
</evidence>
<dbReference type="SUPFAM" id="SSF81345">
    <property type="entry name" value="ABC transporter involved in vitamin B12 uptake, BtuC"/>
    <property type="match status" value="1"/>
</dbReference>
<dbReference type="CDD" id="cd06550">
    <property type="entry name" value="TM_ABC_iron-siderophores_like"/>
    <property type="match status" value="1"/>
</dbReference>
<evidence type="ECO:0000313" key="10">
    <source>
        <dbReference type="Proteomes" id="UP000198661"/>
    </source>
</evidence>
<accession>A0A1I2QFU0</accession>
<comment type="similarity">
    <text evidence="2">Belongs to the binding-protein-dependent transport system permease family. FecCD subfamily.</text>
</comment>
<reference evidence="9 10" key="1">
    <citation type="submission" date="2016-10" db="EMBL/GenBank/DDBJ databases">
        <authorList>
            <person name="de Groot N.N."/>
        </authorList>
    </citation>
    <scope>NUCLEOTIDE SEQUENCE [LARGE SCALE GENOMIC DNA]</scope>
    <source>
        <strain evidence="9 10">DSM 44945</strain>
    </source>
</reference>
<dbReference type="OrthoDB" id="9811721at2"/>
<evidence type="ECO:0000256" key="2">
    <source>
        <dbReference type="ARBA" id="ARBA00007935"/>
    </source>
</evidence>
<sequence>MNRPALPFPIQLALFFLLLALAFFGSIAFGAAETSLRDVWLALTFTESGEKMDTLREIRFPREVAAALVGAALAVSGAIIQGISRNPLGDPGLLGLTAGANAALAMAMAFFSDLNFFGIMVACFVGAGIGSLTVFGIGKMQRGGLSPFRLVLAGAAVSTFFYAVSDGISLIFKVSKSVTMWTAGGLIGTTWNHLLWVSPVVLIGILGAILFSRQLTVLSLSEEVAVGLGQRIEQIKAILFLITILLAGAAVALAGNLVFVGLLVPHIARAIVGPDYRFIIPISALIGATFMLLADTLARTVNAPFETPIIAVVAVLGLPFFLIIVRKGGRAFS</sequence>
<protein>
    <submittedName>
        <fullName evidence="9">Iron complex transport system permease protein</fullName>
    </submittedName>
</protein>
<dbReference type="Pfam" id="PF01032">
    <property type="entry name" value="FecCD"/>
    <property type="match status" value="1"/>
</dbReference>
<keyword evidence="5 8" id="KW-0812">Transmembrane</keyword>
<dbReference type="Gene3D" id="1.10.3470.10">
    <property type="entry name" value="ABC transporter involved in vitamin B12 uptake, BtuC"/>
    <property type="match status" value="1"/>
</dbReference>
<evidence type="ECO:0000256" key="6">
    <source>
        <dbReference type="ARBA" id="ARBA00022989"/>
    </source>
</evidence>
<feature type="transmembrane region" description="Helical" evidence="8">
    <location>
        <begin position="305"/>
        <end position="325"/>
    </location>
</feature>
<dbReference type="PANTHER" id="PTHR30472">
    <property type="entry name" value="FERRIC ENTEROBACTIN TRANSPORT SYSTEM PERMEASE PROTEIN"/>
    <property type="match status" value="1"/>
</dbReference>
<dbReference type="InterPro" id="IPR000522">
    <property type="entry name" value="ABC_transptr_permease_BtuC"/>
</dbReference>
<evidence type="ECO:0000256" key="4">
    <source>
        <dbReference type="ARBA" id="ARBA00022475"/>
    </source>
</evidence>
<evidence type="ECO:0000313" key="9">
    <source>
        <dbReference type="EMBL" id="SFG26513.1"/>
    </source>
</evidence>
<dbReference type="GO" id="GO:0005886">
    <property type="term" value="C:plasma membrane"/>
    <property type="evidence" value="ECO:0007669"/>
    <property type="project" value="UniProtKB-SubCell"/>
</dbReference>
<dbReference type="AlphaFoldDB" id="A0A1I2QFU0"/>
<feature type="transmembrane region" description="Helical" evidence="8">
    <location>
        <begin position="117"/>
        <end position="138"/>
    </location>
</feature>
<evidence type="ECO:0000256" key="7">
    <source>
        <dbReference type="ARBA" id="ARBA00023136"/>
    </source>
</evidence>
<evidence type="ECO:0000256" key="8">
    <source>
        <dbReference type="SAM" id="Phobius"/>
    </source>
</evidence>
<dbReference type="EMBL" id="FOOK01000023">
    <property type="protein sequence ID" value="SFG26513.1"/>
    <property type="molecule type" value="Genomic_DNA"/>
</dbReference>
<evidence type="ECO:0000256" key="5">
    <source>
        <dbReference type="ARBA" id="ARBA00022692"/>
    </source>
</evidence>
<comment type="subcellular location">
    <subcellularLocation>
        <location evidence="1">Cell membrane</location>
        <topology evidence="1">Multi-pass membrane protein</topology>
    </subcellularLocation>
</comment>
<name>A0A1I2QFU0_9BACL</name>
<feature type="transmembrane region" description="Helical" evidence="8">
    <location>
        <begin position="194"/>
        <end position="211"/>
    </location>
</feature>
<dbReference type="RefSeq" id="WP_092039490.1">
    <property type="nucleotide sequence ID" value="NZ_FOOK01000023.1"/>
</dbReference>